<feature type="transmembrane region" description="Helical" evidence="1">
    <location>
        <begin position="35"/>
        <end position="54"/>
    </location>
</feature>
<keyword evidence="3" id="KW-1185">Reference proteome</keyword>
<feature type="transmembrane region" description="Helical" evidence="1">
    <location>
        <begin position="91"/>
        <end position="113"/>
    </location>
</feature>
<accession>A0A4R1HW82</accession>
<evidence type="ECO:0000313" key="2">
    <source>
        <dbReference type="EMBL" id="TCK25285.1"/>
    </source>
</evidence>
<dbReference type="InterPro" id="IPR034804">
    <property type="entry name" value="SQR/QFR_C/D"/>
</dbReference>
<sequence>MVSTVPLIDVVTVSTSTPAKGAAARKPRRPRIPGVLLKFVMAVSGAFLLLYLVLHMIGNLKIFFGGAELDGYARWLREILEPALPYEGMLWIVRVVLTVSVLAHIWSATVLALRARRARPIRYAGGNHKLPGSYAARTMRWGGVIIVLFVVYHLLDLTTGTLNPNGEHLQVYANVVADFAPSRWYVTLFYVLAVVAVGLHVRHGLWSALQTLGVSNGRRQRPLQIVSTVFAVLLTVGFLAVPIAVTFGVV</sequence>
<dbReference type="Proteomes" id="UP000295560">
    <property type="component" value="Unassembled WGS sequence"/>
</dbReference>
<dbReference type="InterPro" id="IPR011138">
    <property type="entry name" value="Cytochrome_b-558"/>
</dbReference>
<dbReference type="CDD" id="cd03498">
    <property type="entry name" value="SQR_TypeB_2_TM"/>
    <property type="match status" value="1"/>
</dbReference>
<dbReference type="Gene3D" id="1.20.1300.10">
    <property type="entry name" value="Fumarate reductase/succinate dehydrogenase, transmembrane subunit"/>
    <property type="match status" value="1"/>
</dbReference>
<dbReference type="NCBIfam" id="TIGR02046">
    <property type="entry name" value="sdhC_b558_fam"/>
    <property type="match status" value="1"/>
</dbReference>
<evidence type="ECO:0000256" key="1">
    <source>
        <dbReference type="SAM" id="Phobius"/>
    </source>
</evidence>
<organism evidence="2 3">
    <name type="scientific">Pseudonocardia endophytica</name>
    <dbReference type="NCBI Taxonomy" id="401976"/>
    <lineage>
        <taxon>Bacteria</taxon>
        <taxon>Bacillati</taxon>
        <taxon>Actinomycetota</taxon>
        <taxon>Actinomycetes</taxon>
        <taxon>Pseudonocardiales</taxon>
        <taxon>Pseudonocardiaceae</taxon>
        <taxon>Pseudonocardia</taxon>
    </lineage>
</organism>
<keyword evidence="1" id="KW-1133">Transmembrane helix</keyword>
<reference evidence="2 3" key="1">
    <citation type="submission" date="2019-03" db="EMBL/GenBank/DDBJ databases">
        <title>Sequencing the genomes of 1000 actinobacteria strains.</title>
        <authorList>
            <person name="Klenk H.-P."/>
        </authorList>
    </citation>
    <scope>NUCLEOTIDE SEQUENCE [LARGE SCALE GENOMIC DNA]</scope>
    <source>
        <strain evidence="2 3">DSM 44969</strain>
    </source>
</reference>
<dbReference type="EMBL" id="SMFZ01000001">
    <property type="protein sequence ID" value="TCK25285.1"/>
    <property type="molecule type" value="Genomic_DNA"/>
</dbReference>
<keyword evidence="1" id="KW-0472">Membrane</keyword>
<feature type="transmembrane region" description="Helical" evidence="1">
    <location>
        <begin position="134"/>
        <end position="155"/>
    </location>
</feature>
<dbReference type="SUPFAM" id="SSF81343">
    <property type="entry name" value="Fumarate reductase respiratory complex transmembrane subunits"/>
    <property type="match status" value="1"/>
</dbReference>
<protein>
    <submittedName>
        <fullName evidence="2">Succinate dehydrogenase / fumarate reductase cytochrome b subunit</fullName>
    </submittedName>
</protein>
<dbReference type="GO" id="GO:0016020">
    <property type="term" value="C:membrane"/>
    <property type="evidence" value="ECO:0007669"/>
    <property type="project" value="InterPro"/>
</dbReference>
<feature type="transmembrane region" description="Helical" evidence="1">
    <location>
        <begin position="222"/>
        <end position="245"/>
    </location>
</feature>
<keyword evidence="1" id="KW-0812">Transmembrane</keyword>
<name>A0A4R1HW82_PSEEN</name>
<comment type="caution">
    <text evidence="2">The sequence shown here is derived from an EMBL/GenBank/DDBJ whole genome shotgun (WGS) entry which is preliminary data.</text>
</comment>
<dbReference type="AlphaFoldDB" id="A0A4R1HW82"/>
<evidence type="ECO:0000313" key="3">
    <source>
        <dbReference type="Proteomes" id="UP000295560"/>
    </source>
</evidence>
<feature type="transmembrane region" description="Helical" evidence="1">
    <location>
        <begin position="184"/>
        <end position="201"/>
    </location>
</feature>
<gene>
    <name evidence="2" type="ORF">EV378_1089</name>
</gene>
<proteinExistence type="predicted"/>
<dbReference type="RefSeq" id="WP_243653297.1">
    <property type="nucleotide sequence ID" value="NZ_SMFZ01000001.1"/>
</dbReference>